<feature type="non-terminal residue" evidence="1">
    <location>
        <position position="1"/>
    </location>
</feature>
<proteinExistence type="predicted"/>
<dbReference type="AlphaFoldDB" id="A0A1A8J990"/>
<evidence type="ECO:0000313" key="1">
    <source>
        <dbReference type="EMBL" id="SBR06091.1"/>
    </source>
</evidence>
<sequence length="55" mass="6016">VELEWGTKKLPSLVDQYSRIPPYIVNPSSLLISSSLGGRRGRSTRGISVPLFGMV</sequence>
<protein>
    <submittedName>
        <fullName evidence="1">SH3 domain binding glutamic acid-rich protein</fullName>
    </submittedName>
</protein>
<dbReference type="EMBL" id="HAED01019616">
    <property type="protein sequence ID" value="SBR06091.1"/>
    <property type="molecule type" value="Transcribed_RNA"/>
</dbReference>
<name>A0A1A8J990_NOTKU</name>
<gene>
    <name evidence="1" type="primary">SH3BGR</name>
</gene>
<organism evidence="1">
    <name type="scientific">Nothobranchius kuhntae</name>
    <name type="common">Beira killifish</name>
    <dbReference type="NCBI Taxonomy" id="321403"/>
    <lineage>
        <taxon>Eukaryota</taxon>
        <taxon>Metazoa</taxon>
        <taxon>Chordata</taxon>
        <taxon>Craniata</taxon>
        <taxon>Vertebrata</taxon>
        <taxon>Euteleostomi</taxon>
        <taxon>Actinopterygii</taxon>
        <taxon>Neopterygii</taxon>
        <taxon>Teleostei</taxon>
        <taxon>Neoteleostei</taxon>
        <taxon>Acanthomorphata</taxon>
        <taxon>Ovalentaria</taxon>
        <taxon>Atherinomorphae</taxon>
        <taxon>Cyprinodontiformes</taxon>
        <taxon>Nothobranchiidae</taxon>
        <taxon>Nothobranchius</taxon>
    </lineage>
</organism>
<reference evidence="1" key="2">
    <citation type="submission" date="2016-06" db="EMBL/GenBank/DDBJ databases">
        <title>The genome of a short-lived fish provides insights into sex chromosome evolution and the genetic control of aging.</title>
        <authorList>
            <person name="Reichwald K."/>
            <person name="Felder M."/>
            <person name="Petzold A."/>
            <person name="Koch P."/>
            <person name="Groth M."/>
            <person name="Platzer M."/>
        </authorList>
    </citation>
    <scope>NUCLEOTIDE SEQUENCE</scope>
    <source>
        <tissue evidence="1">Brain</tissue>
    </source>
</reference>
<reference evidence="1" key="1">
    <citation type="submission" date="2016-05" db="EMBL/GenBank/DDBJ databases">
        <authorList>
            <person name="Lavstsen T."/>
            <person name="Jespersen J.S."/>
        </authorList>
    </citation>
    <scope>NUCLEOTIDE SEQUENCE</scope>
    <source>
        <tissue evidence="1">Brain</tissue>
    </source>
</reference>
<accession>A0A1A8J990</accession>